<sequence length="106" mass="12056">MEQPNLNYIDQLAGDDAPFRQKLIDTIKSELPTEIDTYKSYLSANNYTATAGSVHKLKHKISVMGMEKSYYIAEEFEKNLKNNSLDLQADFEAILASMQNYIDGIQ</sequence>
<gene>
    <name evidence="3" type="ORF">ABS768_15680</name>
</gene>
<dbReference type="InterPro" id="IPR008207">
    <property type="entry name" value="Sig_transdc_His_kin_Hpt_dom"/>
</dbReference>
<dbReference type="Pfam" id="PF01627">
    <property type="entry name" value="Hpt"/>
    <property type="match status" value="1"/>
</dbReference>
<evidence type="ECO:0000313" key="4">
    <source>
        <dbReference type="Proteomes" id="UP001629059"/>
    </source>
</evidence>
<evidence type="ECO:0000256" key="1">
    <source>
        <dbReference type="PROSITE-ProRule" id="PRU00110"/>
    </source>
</evidence>
<proteinExistence type="predicted"/>
<accession>A0ABW8YFD4</accession>
<dbReference type="Gene3D" id="1.20.120.160">
    <property type="entry name" value="HPT domain"/>
    <property type="match status" value="1"/>
</dbReference>
<dbReference type="InterPro" id="IPR036641">
    <property type="entry name" value="HPT_dom_sf"/>
</dbReference>
<organism evidence="3 4">
    <name type="scientific">Flavobacterium rhizophilum</name>
    <dbReference type="NCBI Taxonomy" id="3163296"/>
    <lineage>
        <taxon>Bacteria</taxon>
        <taxon>Pseudomonadati</taxon>
        <taxon>Bacteroidota</taxon>
        <taxon>Flavobacteriia</taxon>
        <taxon>Flavobacteriales</taxon>
        <taxon>Flavobacteriaceae</taxon>
        <taxon>Flavobacterium</taxon>
    </lineage>
</organism>
<dbReference type="RefSeq" id="WP_408075896.1">
    <property type="nucleotide sequence ID" value="NZ_JBELQB010000014.1"/>
</dbReference>
<protein>
    <submittedName>
        <fullName evidence="3">Hpt domain-containing protein</fullName>
    </submittedName>
</protein>
<dbReference type="Proteomes" id="UP001629059">
    <property type="component" value="Unassembled WGS sequence"/>
</dbReference>
<keyword evidence="4" id="KW-1185">Reference proteome</keyword>
<name>A0ABW8YFD4_9FLAO</name>
<feature type="modified residue" description="Phosphohistidine" evidence="1">
    <location>
        <position position="55"/>
    </location>
</feature>
<feature type="domain" description="HPt" evidence="2">
    <location>
        <begin position="16"/>
        <end position="106"/>
    </location>
</feature>
<dbReference type="PROSITE" id="PS50894">
    <property type="entry name" value="HPT"/>
    <property type="match status" value="1"/>
</dbReference>
<reference evidence="3 4" key="1">
    <citation type="submission" date="2024-06" db="EMBL/GenBank/DDBJ databases">
        <authorList>
            <person name="Kaempfer P."/>
            <person name="Viver T."/>
        </authorList>
    </citation>
    <scope>NUCLEOTIDE SEQUENCE [LARGE SCALE GENOMIC DNA]</scope>
    <source>
        <strain evidence="3 4">ST-75</strain>
    </source>
</reference>
<dbReference type="EMBL" id="JBELQB010000014">
    <property type="protein sequence ID" value="MFL9838948.1"/>
    <property type="molecule type" value="Genomic_DNA"/>
</dbReference>
<dbReference type="SUPFAM" id="SSF47226">
    <property type="entry name" value="Histidine-containing phosphotransfer domain, HPT domain"/>
    <property type="match status" value="1"/>
</dbReference>
<evidence type="ECO:0000259" key="2">
    <source>
        <dbReference type="PROSITE" id="PS50894"/>
    </source>
</evidence>
<evidence type="ECO:0000313" key="3">
    <source>
        <dbReference type="EMBL" id="MFL9838948.1"/>
    </source>
</evidence>
<comment type="caution">
    <text evidence="3">The sequence shown here is derived from an EMBL/GenBank/DDBJ whole genome shotgun (WGS) entry which is preliminary data.</text>
</comment>
<keyword evidence="1" id="KW-0597">Phosphoprotein</keyword>